<dbReference type="AlphaFoldDB" id="A0A7X6K406"/>
<keyword evidence="2" id="KW-1185">Reference proteome</keyword>
<dbReference type="RefSeq" id="WP_168486209.1">
    <property type="nucleotide sequence ID" value="NZ_JAAZSQ010000008.1"/>
</dbReference>
<dbReference type="Proteomes" id="UP000544090">
    <property type="component" value="Unassembled WGS sequence"/>
</dbReference>
<sequence>MIDYRIQWPAQLVPPAHGSLGEERKTRMNPRYELRPLEEIDGLGGAKIEPRWTQYDWPSAPGLDKGYLESGRLAAFRIDRGNPLEGWSALDDLVGVVSGQQKIGTGGYWYLLPPVEMIRALVVIRMLGADERFEICVPPEYREILDSGNHAAAQISEAMRLTRSAADED</sequence>
<organism evidence="1 2">
    <name type="scientific">Arthrobacter mobilis</name>
    <dbReference type="NCBI Taxonomy" id="2724944"/>
    <lineage>
        <taxon>Bacteria</taxon>
        <taxon>Bacillati</taxon>
        <taxon>Actinomycetota</taxon>
        <taxon>Actinomycetes</taxon>
        <taxon>Micrococcales</taxon>
        <taxon>Micrococcaceae</taxon>
        <taxon>Arthrobacter</taxon>
    </lineage>
</organism>
<dbReference type="EMBL" id="JAAZSQ010000008">
    <property type="protein sequence ID" value="NKX54862.1"/>
    <property type="molecule type" value="Genomic_DNA"/>
</dbReference>
<accession>A0A7X6K406</accession>
<comment type="caution">
    <text evidence="1">The sequence shown here is derived from an EMBL/GenBank/DDBJ whole genome shotgun (WGS) entry which is preliminary data.</text>
</comment>
<evidence type="ECO:0000313" key="2">
    <source>
        <dbReference type="Proteomes" id="UP000544090"/>
    </source>
</evidence>
<protein>
    <submittedName>
        <fullName evidence="1">Uncharacterized protein</fullName>
    </submittedName>
</protein>
<gene>
    <name evidence="1" type="ORF">HGG74_09985</name>
</gene>
<reference evidence="1 2" key="1">
    <citation type="submission" date="2020-04" db="EMBL/GenBank/DDBJ databases">
        <title>Arthrobacter sp. nov.</title>
        <authorList>
            <person name="Liu S."/>
        </authorList>
    </citation>
    <scope>NUCLEOTIDE SEQUENCE [LARGE SCALE GENOMIC DNA]</scope>
    <source>
        <strain evidence="1 2">E918</strain>
    </source>
</reference>
<evidence type="ECO:0000313" key="1">
    <source>
        <dbReference type="EMBL" id="NKX54862.1"/>
    </source>
</evidence>
<name>A0A7X6K406_9MICC</name>
<proteinExistence type="predicted"/>